<accession>A0A6C0C762</accession>
<dbReference type="EMBL" id="MN739345">
    <property type="protein sequence ID" value="QHS99639.1"/>
    <property type="molecule type" value="Genomic_DNA"/>
</dbReference>
<reference evidence="1" key="1">
    <citation type="journal article" date="2020" name="Nature">
        <title>Giant virus diversity and host interactions through global metagenomics.</title>
        <authorList>
            <person name="Schulz F."/>
            <person name="Roux S."/>
            <person name="Paez-Espino D."/>
            <person name="Jungbluth S."/>
            <person name="Walsh D.A."/>
            <person name="Denef V.J."/>
            <person name="McMahon K.D."/>
            <person name="Konstantinidis K.T."/>
            <person name="Eloe-Fadrosh E.A."/>
            <person name="Kyrpides N.C."/>
            <person name="Woyke T."/>
        </authorList>
    </citation>
    <scope>NUCLEOTIDE SEQUENCE</scope>
    <source>
        <strain evidence="1">GVMAG-M-3300020187-37</strain>
    </source>
</reference>
<proteinExistence type="predicted"/>
<name>A0A6C0C762_9ZZZZ</name>
<evidence type="ECO:0000313" key="1">
    <source>
        <dbReference type="EMBL" id="QHS99639.1"/>
    </source>
</evidence>
<sequence length="344" mass="41199">MLTNDSKSIINFIKKNFKINKNGFKELKLLYNHLNKVKNNYKIIKTKINDNNNNINFKNPYISDKIRQSIKSLKNNYNITIKINNNTTNINIYYNEGDIQEFVMNIITIISYVNNLLNRDIGNMNINYYLTDFKKMLDNDIIEGLNHHHINNGCCSPMTNTIDIWRKEEVMKVTIHELMHLFNCDKSMNDDSNIIEIYKQRYNINSIRVNTFEGYTEIWANILNSFLLSTNYNEFINNIYLEKEWCKFQASKIFYITNLNNKNIIDINKHTNVLAYFIIRCELYNNLKEFIKIFGKDICCNTHNYFKFLKNINKCERNDKLIKKIRKNYIYKTLRMSAVEYKLI</sequence>
<protein>
    <submittedName>
        <fullName evidence="1">Uncharacterized protein</fullName>
    </submittedName>
</protein>
<organism evidence="1">
    <name type="scientific">viral metagenome</name>
    <dbReference type="NCBI Taxonomy" id="1070528"/>
    <lineage>
        <taxon>unclassified sequences</taxon>
        <taxon>metagenomes</taxon>
        <taxon>organismal metagenomes</taxon>
    </lineage>
</organism>
<dbReference type="AlphaFoldDB" id="A0A6C0C762"/>